<accession>A0AAV5KBW3</accession>
<keyword evidence="5" id="KW-0472">Membrane</keyword>
<dbReference type="PANTHER" id="PTHR48061">
    <property type="entry name" value="LEUCINE-RICH REPEAT RECEPTOR PROTEIN KINASE EMS1-LIKE-RELATED"/>
    <property type="match status" value="1"/>
</dbReference>
<keyword evidence="7" id="KW-0325">Glycoprotein</keyword>
<feature type="signal peptide" evidence="8">
    <location>
        <begin position="1"/>
        <end position="20"/>
    </location>
</feature>
<dbReference type="InterPro" id="IPR046956">
    <property type="entry name" value="RLP23-like"/>
</dbReference>
<dbReference type="GO" id="GO:0016020">
    <property type="term" value="C:membrane"/>
    <property type="evidence" value="ECO:0007669"/>
    <property type="project" value="UniProtKB-SubCell"/>
</dbReference>
<evidence type="ECO:0000256" key="1">
    <source>
        <dbReference type="ARBA" id="ARBA00004479"/>
    </source>
</evidence>
<dbReference type="SUPFAM" id="SSF52058">
    <property type="entry name" value="L domain-like"/>
    <property type="match status" value="1"/>
</dbReference>
<sequence length="193" mass="21789">MEISLCRLLVLVAFRPSCRQLTFVPVLSRFLEDQRSSLVQFSKAAISMLLFSLEPAAMEWRSNSSDSYDLSSSSERQFKQPAGGAAQLKNRLKFNSSSSVKLSLPSPASPELNLTYNSFNSMFPSKFDKLAKWRHLNLSNSGFTVQISLEISRMTSLVTLDFSIEFLMVGGSLKLENPNLVMLLWNRKELKHL</sequence>
<evidence type="ECO:0000256" key="8">
    <source>
        <dbReference type="SAM" id="SignalP"/>
    </source>
</evidence>
<evidence type="ECO:0000256" key="6">
    <source>
        <dbReference type="ARBA" id="ARBA00023170"/>
    </source>
</evidence>
<gene>
    <name evidence="9" type="ORF">SLEP1_g31953</name>
</gene>
<dbReference type="AlphaFoldDB" id="A0AAV5KBW3"/>
<evidence type="ECO:0000256" key="4">
    <source>
        <dbReference type="ARBA" id="ARBA00022989"/>
    </source>
</evidence>
<keyword evidence="2" id="KW-0812">Transmembrane</keyword>
<keyword evidence="6" id="KW-0675">Receptor</keyword>
<keyword evidence="3 8" id="KW-0732">Signal</keyword>
<dbReference type="EMBL" id="BPVZ01000059">
    <property type="protein sequence ID" value="GKV22049.1"/>
    <property type="molecule type" value="Genomic_DNA"/>
</dbReference>
<evidence type="ECO:0000256" key="5">
    <source>
        <dbReference type="ARBA" id="ARBA00023136"/>
    </source>
</evidence>
<evidence type="ECO:0000256" key="7">
    <source>
        <dbReference type="ARBA" id="ARBA00023180"/>
    </source>
</evidence>
<dbReference type="Proteomes" id="UP001054252">
    <property type="component" value="Unassembled WGS sequence"/>
</dbReference>
<feature type="chain" id="PRO_5043551512" evidence="8">
    <location>
        <begin position="21"/>
        <end position="193"/>
    </location>
</feature>
<comment type="subcellular location">
    <subcellularLocation>
        <location evidence="1">Membrane</location>
        <topology evidence="1">Single-pass type I membrane protein</topology>
    </subcellularLocation>
</comment>
<dbReference type="PANTHER" id="PTHR48061:SF2">
    <property type="entry name" value="RECEPTOR LIKE PROTEIN 30-LIKE"/>
    <property type="match status" value="1"/>
</dbReference>
<reference evidence="9 10" key="1">
    <citation type="journal article" date="2021" name="Commun. Biol.">
        <title>The genome of Shorea leprosula (Dipterocarpaceae) highlights the ecological relevance of drought in aseasonal tropical rainforests.</title>
        <authorList>
            <person name="Ng K.K.S."/>
            <person name="Kobayashi M.J."/>
            <person name="Fawcett J.A."/>
            <person name="Hatakeyama M."/>
            <person name="Paape T."/>
            <person name="Ng C.H."/>
            <person name="Ang C.C."/>
            <person name="Tnah L.H."/>
            <person name="Lee C.T."/>
            <person name="Nishiyama T."/>
            <person name="Sese J."/>
            <person name="O'Brien M.J."/>
            <person name="Copetti D."/>
            <person name="Mohd Noor M.I."/>
            <person name="Ong R.C."/>
            <person name="Putra M."/>
            <person name="Sireger I.Z."/>
            <person name="Indrioko S."/>
            <person name="Kosugi Y."/>
            <person name="Izuno A."/>
            <person name="Isagi Y."/>
            <person name="Lee S.L."/>
            <person name="Shimizu K.K."/>
        </authorList>
    </citation>
    <scope>NUCLEOTIDE SEQUENCE [LARGE SCALE GENOMIC DNA]</scope>
    <source>
        <strain evidence="9">214</strain>
    </source>
</reference>
<evidence type="ECO:0000313" key="10">
    <source>
        <dbReference type="Proteomes" id="UP001054252"/>
    </source>
</evidence>
<organism evidence="9 10">
    <name type="scientific">Rubroshorea leprosula</name>
    <dbReference type="NCBI Taxonomy" id="152421"/>
    <lineage>
        <taxon>Eukaryota</taxon>
        <taxon>Viridiplantae</taxon>
        <taxon>Streptophyta</taxon>
        <taxon>Embryophyta</taxon>
        <taxon>Tracheophyta</taxon>
        <taxon>Spermatophyta</taxon>
        <taxon>Magnoliopsida</taxon>
        <taxon>eudicotyledons</taxon>
        <taxon>Gunneridae</taxon>
        <taxon>Pentapetalae</taxon>
        <taxon>rosids</taxon>
        <taxon>malvids</taxon>
        <taxon>Malvales</taxon>
        <taxon>Dipterocarpaceae</taxon>
        <taxon>Rubroshorea</taxon>
    </lineage>
</organism>
<evidence type="ECO:0000256" key="3">
    <source>
        <dbReference type="ARBA" id="ARBA00022729"/>
    </source>
</evidence>
<keyword evidence="4" id="KW-1133">Transmembrane helix</keyword>
<keyword evidence="10" id="KW-1185">Reference proteome</keyword>
<evidence type="ECO:0000256" key="2">
    <source>
        <dbReference type="ARBA" id="ARBA00022692"/>
    </source>
</evidence>
<name>A0AAV5KBW3_9ROSI</name>
<protein>
    <submittedName>
        <fullName evidence="9">Uncharacterized protein</fullName>
    </submittedName>
</protein>
<dbReference type="InterPro" id="IPR032675">
    <property type="entry name" value="LRR_dom_sf"/>
</dbReference>
<proteinExistence type="predicted"/>
<dbReference type="Gene3D" id="3.80.10.10">
    <property type="entry name" value="Ribonuclease Inhibitor"/>
    <property type="match status" value="1"/>
</dbReference>
<comment type="caution">
    <text evidence="9">The sequence shown here is derived from an EMBL/GenBank/DDBJ whole genome shotgun (WGS) entry which is preliminary data.</text>
</comment>
<evidence type="ECO:0000313" key="9">
    <source>
        <dbReference type="EMBL" id="GKV22049.1"/>
    </source>
</evidence>